<accession>A0A8D8V0N1</accession>
<dbReference type="EMBL" id="HBUF01351930">
    <property type="protein sequence ID" value="CAG6714555.1"/>
    <property type="molecule type" value="Transcribed_RNA"/>
</dbReference>
<feature type="compositionally biased region" description="Low complexity" evidence="2">
    <location>
        <begin position="251"/>
        <end position="262"/>
    </location>
</feature>
<organism evidence="3">
    <name type="scientific">Cacopsylla melanoneura</name>
    <dbReference type="NCBI Taxonomy" id="428564"/>
    <lineage>
        <taxon>Eukaryota</taxon>
        <taxon>Metazoa</taxon>
        <taxon>Ecdysozoa</taxon>
        <taxon>Arthropoda</taxon>
        <taxon>Hexapoda</taxon>
        <taxon>Insecta</taxon>
        <taxon>Pterygota</taxon>
        <taxon>Neoptera</taxon>
        <taxon>Paraneoptera</taxon>
        <taxon>Hemiptera</taxon>
        <taxon>Sternorrhyncha</taxon>
        <taxon>Psylloidea</taxon>
        <taxon>Psyllidae</taxon>
        <taxon>Psyllinae</taxon>
        <taxon>Cacopsylla</taxon>
    </lineage>
</organism>
<dbReference type="AlphaFoldDB" id="A0A8D8V0N1"/>
<proteinExistence type="predicted"/>
<feature type="compositionally biased region" description="Basic and acidic residues" evidence="2">
    <location>
        <begin position="65"/>
        <end position="77"/>
    </location>
</feature>
<name>A0A8D8V0N1_9HEMI</name>
<evidence type="ECO:0000313" key="3">
    <source>
        <dbReference type="EMBL" id="CAG6714555.1"/>
    </source>
</evidence>
<evidence type="ECO:0000256" key="2">
    <source>
        <dbReference type="SAM" id="MobiDB-lite"/>
    </source>
</evidence>
<protein>
    <submittedName>
        <fullName evidence="3">Uncharacterized protein</fullName>
    </submittedName>
</protein>
<feature type="coiled-coil region" evidence="1">
    <location>
        <begin position="182"/>
        <end position="209"/>
    </location>
</feature>
<evidence type="ECO:0000256" key="1">
    <source>
        <dbReference type="SAM" id="Coils"/>
    </source>
</evidence>
<feature type="region of interest" description="Disordered" evidence="2">
    <location>
        <begin position="54"/>
        <end position="85"/>
    </location>
</feature>
<sequence length="585" mass="64266">MIYDGYKYRFSTPLSVKGGKNWCCTVVKCRGYLKTEMSLGELVLIPVRKHSHPRVSLKRQSNTVESDKDKREDKPVDDTIPVNKSLTPSPFTSQIVESNVGQNSNDSNYQTWMPLLSNVYNTDTILLPQTYSVQSVGLTPNTSNNPQTNTTCNETPQLTLSVKKQMEIDKLQAKSDADEKLLADLVEHITELESKHTEAKDRINSLEYQIALRDACSCGPAPRLEYALPPANQINVTKTVDISKSKQPAFKLSKSTSNNNNKIHPTASNQKTILGKSKPASNRRQKSKKPNKQQLQTLDRPHHISRDGAKPGGKLVIVSDSMGRGLSSLLQSMLPSTQVTGFVYPNAKFNDVIQRAAAVSADLSRDDYLLVLAGTNNTSQFIPNSCLLCNNPYGTSTDPTLDPCFTATNTMNLLKERTNLVVCAIPYRYDVYKYQNSNINHLNKYLHNKCTNLGIKFMTVQSHLRRSHYTSHGLHFNKIGKQMLSERIKGFISSFPSGSPVPVPAIVCSDSGAAAAVIPADADITSASAPGPTATLDNDVVNQDIADITCPTDLVEISTIDISSPEILSPNANSNDSSLFFLNAL</sequence>
<feature type="compositionally biased region" description="Basic residues" evidence="2">
    <location>
        <begin position="281"/>
        <end position="291"/>
    </location>
</feature>
<feature type="region of interest" description="Disordered" evidence="2">
    <location>
        <begin position="248"/>
        <end position="313"/>
    </location>
</feature>
<reference evidence="3" key="1">
    <citation type="submission" date="2021-05" db="EMBL/GenBank/DDBJ databases">
        <authorList>
            <person name="Alioto T."/>
            <person name="Alioto T."/>
            <person name="Gomez Garrido J."/>
        </authorList>
    </citation>
    <scope>NUCLEOTIDE SEQUENCE</scope>
</reference>
<dbReference type="InterPro" id="IPR036514">
    <property type="entry name" value="SGNH_hydro_sf"/>
</dbReference>
<keyword evidence="1" id="KW-0175">Coiled coil</keyword>
<dbReference type="SUPFAM" id="SSF52266">
    <property type="entry name" value="SGNH hydrolase"/>
    <property type="match status" value="1"/>
</dbReference>
<feature type="compositionally biased region" description="Basic and acidic residues" evidence="2">
    <location>
        <begin position="299"/>
        <end position="309"/>
    </location>
</feature>
<dbReference type="Gene3D" id="3.40.50.1110">
    <property type="entry name" value="SGNH hydrolase"/>
    <property type="match status" value="1"/>
</dbReference>